<keyword evidence="1" id="KW-0175">Coiled coil</keyword>
<feature type="coiled-coil region" evidence="1">
    <location>
        <begin position="175"/>
        <end position="206"/>
    </location>
</feature>
<keyword evidence="2" id="KW-0732">Signal</keyword>
<evidence type="ECO:0000256" key="1">
    <source>
        <dbReference type="SAM" id="Coils"/>
    </source>
</evidence>
<organism evidence="3 4">
    <name type="scientific">Prosthecomicrobium pneumaticum</name>
    <dbReference type="NCBI Taxonomy" id="81895"/>
    <lineage>
        <taxon>Bacteria</taxon>
        <taxon>Pseudomonadati</taxon>
        <taxon>Pseudomonadota</taxon>
        <taxon>Alphaproteobacteria</taxon>
        <taxon>Hyphomicrobiales</taxon>
        <taxon>Kaistiaceae</taxon>
        <taxon>Prosthecomicrobium</taxon>
    </lineage>
</organism>
<dbReference type="Gene3D" id="2.60.40.1880">
    <property type="entry name" value="Invasion associated locus B (IalB) protein"/>
    <property type="match status" value="1"/>
</dbReference>
<dbReference type="Proteomes" id="UP000523821">
    <property type="component" value="Unassembled WGS sequence"/>
</dbReference>
<dbReference type="Pfam" id="PF06776">
    <property type="entry name" value="IalB"/>
    <property type="match status" value="1"/>
</dbReference>
<comment type="caution">
    <text evidence="3">The sequence shown here is derived from an EMBL/GenBank/DDBJ whole genome shotgun (WGS) entry which is preliminary data.</text>
</comment>
<evidence type="ECO:0000313" key="4">
    <source>
        <dbReference type="Proteomes" id="UP000523821"/>
    </source>
</evidence>
<proteinExistence type="predicted"/>
<feature type="signal peptide" evidence="2">
    <location>
        <begin position="1"/>
        <end position="26"/>
    </location>
</feature>
<protein>
    <submittedName>
        <fullName evidence="3">Invasion protein IalB</fullName>
    </submittedName>
</protein>
<dbReference type="InterPro" id="IPR010642">
    <property type="entry name" value="Invasion_prot_B"/>
</dbReference>
<dbReference type="EMBL" id="JACHOO010000001">
    <property type="protein sequence ID" value="MBB5751119.1"/>
    <property type="molecule type" value="Genomic_DNA"/>
</dbReference>
<sequence>MSHRFTGFVTRLALAATLFAPAAAMAQDAKPAAPAAAPQSAWIKECGEDPQTKKRICIVVQELRAETGQFIASVQIRTVQDDPKISLIAMVPVGMLIQPGVRVQVDQNQQQEVKYGICFPNACFGQAQIDANFVGSMKKGNQLIVTTLNQQGKAITFPMTLAGFTKVYDGEGMDAAAAKAQRESLNKALQQRAEENRQRLIEQQNKEAGQ</sequence>
<dbReference type="AlphaFoldDB" id="A0A7W9CT09"/>
<reference evidence="3 4" key="1">
    <citation type="submission" date="2020-08" db="EMBL/GenBank/DDBJ databases">
        <title>Genomic Encyclopedia of Type Strains, Phase IV (KMG-IV): sequencing the most valuable type-strain genomes for metagenomic binning, comparative biology and taxonomic classification.</title>
        <authorList>
            <person name="Goeker M."/>
        </authorList>
    </citation>
    <scope>NUCLEOTIDE SEQUENCE [LARGE SCALE GENOMIC DNA]</scope>
    <source>
        <strain evidence="3 4">DSM 16268</strain>
    </source>
</reference>
<gene>
    <name evidence="3" type="ORF">GGQ63_000162</name>
</gene>
<feature type="chain" id="PRO_5030758925" evidence="2">
    <location>
        <begin position="27"/>
        <end position="210"/>
    </location>
</feature>
<dbReference type="RefSeq" id="WP_183851702.1">
    <property type="nucleotide sequence ID" value="NZ_JACHOO010000001.1"/>
</dbReference>
<evidence type="ECO:0000313" key="3">
    <source>
        <dbReference type="EMBL" id="MBB5751119.1"/>
    </source>
</evidence>
<keyword evidence="4" id="KW-1185">Reference proteome</keyword>
<dbReference type="InterPro" id="IPR038696">
    <property type="entry name" value="IalB_sf"/>
</dbReference>
<name>A0A7W9CT09_9HYPH</name>
<accession>A0A7W9CT09</accession>
<evidence type="ECO:0000256" key="2">
    <source>
        <dbReference type="SAM" id="SignalP"/>
    </source>
</evidence>